<feature type="region of interest" description="Disordered" evidence="5">
    <location>
        <begin position="1"/>
        <end position="32"/>
    </location>
</feature>
<organism evidence="8 9">
    <name type="scientific">Exophiala sideris</name>
    <dbReference type="NCBI Taxonomy" id="1016849"/>
    <lineage>
        <taxon>Eukaryota</taxon>
        <taxon>Fungi</taxon>
        <taxon>Dikarya</taxon>
        <taxon>Ascomycota</taxon>
        <taxon>Pezizomycotina</taxon>
        <taxon>Eurotiomycetes</taxon>
        <taxon>Chaetothyriomycetidae</taxon>
        <taxon>Chaetothyriales</taxon>
        <taxon>Herpotrichiellaceae</taxon>
        <taxon>Exophiala</taxon>
    </lineage>
</organism>
<feature type="compositionally biased region" description="Polar residues" evidence="5">
    <location>
        <begin position="16"/>
        <end position="27"/>
    </location>
</feature>
<accession>A0ABR0JD50</accession>
<dbReference type="Pfam" id="PF13532">
    <property type="entry name" value="2OG-FeII_Oxy_2"/>
    <property type="match status" value="1"/>
</dbReference>
<evidence type="ECO:0000256" key="1">
    <source>
        <dbReference type="ARBA" id="ARBA00022723"/>
    </source>
</evidence>
<dbReference type="EMBL" id="JAVRRF010000009">
    <property type="protein sequence ID" value="KAK5061861.1"/>
    <property type="molecule type" value="Genomic_DNA"/>
</dbReference>
<evidence type="ECO:0000259" key="6">
    <source>
        <dbReference type="PROSITE" id="PS51471"/>
    </source>
</evidence>
<dbReference type="Gene3D" id="2.60.120.590">
    <property type="entry name" value="Alpha-ketoglutarate-dependent dioxygenase AlkB-like"/>
    <property type="match status" value="1"/>
</dbReference>
<dbReference type="InterPro" id="IPR005123">
    <property type="entry name" value="Oxoglu/Fe-dep_dioxygenase_dom"/>
</dbReference>
<dbReference type="Pfam" id="PF06839">
    <property type="entry name" value="Zn_ribbon_GRF"/>
    <property type="match status" value="1"/>
</dbReference>
<proteinExistence type="predicted"/>
<dbReference type="InterPro" id="IPR032854">
    <property type="entry name" value="ALKBH3"/>
</dbReference>
<dbReference type="PANTHER" id="PTHR31212:SF4">
    <property type="entry name" value="ALPHA-KETOGLUTARATE-DEPENDENT DIOXYGENASE ALKB HOMOLOG 3"/>
    <property type="match status" value="1"/>
</dbReference>
<sequence length="587" mass="64472">MDAFVSRKRRRVSPPQAESVTPKTATTPFDDDHESTDIKLAILASLHPEKSQDDLLEILLSCDGSVEHASQSMFAASLMPGLKRRLTTPGMQSALPFALPTTKSPSKQTLTKKGRTLHLYTPQDIANHTPCSIVHNFLPPHLATALMEELLAEVSTYESISFKIFDNVVKSPHTACFYVDSLADIQRQRSEYYYNGNDLGDIRQILPAMRQVSDLVRDAVNKEIEIRIRDFYPDGKKLKYQSPKTWQPNAAFVNCYDGGAQHVGYHSDQLSYLGPRAIIGSLSLGVEREFRVRKIVPKHDPDDPNPPTSAADDSGQIAIHLPHNSFLVMHAEMQEEWKHSIAPAQTITPHPLAGNKRINITYRWYREDFRPKYTPKCRCGVPCVLKTVQKQKANRGRYMWMCQVGSKPDGGEGCGWFEWARFTDDGVPVGWKGPEQQIERPNDDGIQADTNGHLDAKSANDESADLGEPGANGLATSGVFAVATTPGDISRDGRCSTFGLIGACVRLRPARIRPSYTFSTAATVGRLFADPTRWNLGGVINGHSGSGMSLSAGVVGLGFGFVRLLVTLKPPGVLAPLAVLNGAPFVL</sequence>
<feature type="domain" description="Fe2OG dioxygenase" evidence="6">
    <location>
        <begin position="247"/>
        <end position="366"/>
    </location>
</feature>
<gene>
    <name evidence="8" type="ORF">LTR69_005045</name>
</gene>
<comment type="caution">
    <text evidence="8">The sequence shown here is derived from an EMBL/GenBank/DDBJ whole genome shotgun (WGS) entry which is preliminary data.</text>
</comment>
<dbReference type="PROSITE" id="PS51471">
    <property type="entry name" value="FE2OG_OXY"/>
    <property type="match status" value="1"/>
</dbReference>
<evidence type="ECO:0000256" key="2">
    <source>
        <dbReference type="ARBA" id="ARBA00022771"/>
    </source>
</evidence>
<dbReference type="InterPro" id="IPR027450">
    <property type="entry name" value="AlkB-like"/>
</dbReference>
<feature type="region of interest" description="Disordered" evidence="5">
    <location>
        <begin position="296"/>
        <end position="315"/>
    </location>
</feature>
<dbReference type="PANTHER" id="PTHR31212">
    <property type="entry name" value="ALPHA-KETOGLUTARATE-DEPENDENT DIOXYGENASE ALKB HOMOLOG 3"/>
    <property type="match status" value="1"/>
</dbReference>
<dbReference type="SUPFAM" id="SSF51197">
    <property type="entry name" value="Clavaminate synthase-like"/>
    <property type="match status" value="1"/>
</dbReference>
<keyword evidence="2 4" id="KW-0863">Zinc-finger</keyword>
<evidence type="ECO:0000259" key="7">
    <source>
        <dbReference type="PROSITE" id="PS51999"/>
    </source>
</evidence>
<evidence type="ECO:0008006" key="10">
    <source>
        <dbReference type="Google" id="ProtNLM"/>
    </source>
</evidence>
<protein>
    <recommendedName>
        <fullName evidence="10">Fe2OG dioxygenase domain-containing protein</fullName>
    </recommendedName>
</protein>
<feature type="domain" description="GRF-type" evidence="7">
    <location>
        <begin position="377"/>
        <end position="423"/>
    </location>
</feature>
<dbReference type="InterPro" id="IPR010666">
    <property type="entry name" value="Znf_GRF"/>
</dbReference>
<evidence type="ECO:0000256" key="3">
    <source>
        <dbReference type="ARBA" id="ARBA00022833"/>
    </source>
</evidence>
<evidence type="ECO:0000313" key="8">
    <source>
        <dbReference type="EMBL" id="KAK5061861.1"/>
    </source>
</evidence>
<feature type="compositionally biased region" description="Basic residues" evidence="5">
    <location>
        <begin position="1"/>
        <end position="12"/>
    </location>
</feature>
<evidence type="ECO:0000256" key="5">
    <source>
        <dbReference type="SAM" id="MobiDB-lite"/>
    </source>
</evidence>
<evidence type="ECO:0000313" key="9">
    <source>
        <dbReference type="Proteomes" id="UP001345691"/>
    </source>
</evidence>
<keyword evidence="3" id="KW-0862">Zinc</keyword>
<dbReference type="InterPro" id="IPR037151">
    <property type="entry name" value="AlkB-like_sf"/>
</dbReference>
<dbReference type="Proteomes" id="UP001345691">
    <property type="component" value="Unassembled WGS sequence"/>
</dbReference>
<keyword evidence="1" id="KW-0479">Metal-binding</keyword>
<reference evidence="8 9" key="1">
    <citation type="submission" date="2023-08" db="EMBL/GenBank/DDBJ databases">
        <title>Black Yeasts Isolated from many extreme environments.</title>
        <authorList>
            <person name="Coleine C."/>
            <person name="Stajich J.E."/>
            <person name="Selbmann L."/>
        </authorList>
    </citation>
    <scope>NUCLEOTIDE SEQUENCE [LARGE SCALE GENOMIC DNA]</scope>
    <source>
        <strain evidence="8 9">CCFEE 6328</strain>
    </source>
</reference>
<dbReference type="PROSITE" id="PS51999">
    <property type="entry name" value="ZF_GRF"/>
    <property type="match status" value="1"/>
</dbReference>
<feature type="region of interest" description="Disordered" evidence="5">
    <location>
        <begin position="434"/>
        <end position="468"/>
    </location>
</feature>
<keyword evidence="9" id="KW-1185">Reference proteome</keyword>
<name>A0ABR0JD50_9EURO</name>
<evidence type="ECO:0000256" key="4">
    <source>
        <dbReference type="PROSITE-ProRule" id="PRU01343"/>
    </source>
</evidence>